<sequence>MCVEGYYCDGLSCDHCRPVSVCPTGSGVSTPSNGRMDTICKPCPEGKYNNVVDSKTPCLTHTECEVLGRPGTEDSDAVCAREQSCHWVLPACLWAGLVLTLLIIGFGYFFWRKKHRSKKTVTKHEMPMNDVTLKLPNLIPEGYNESCNGESHALCCNRQPCDSNFPSTVMFSSCQVEVHHPMKSVDLECDGPGTPTITSSEHFDQSAARRGEAQSFTPSPCQSQPQEDEWSGT</sequence>
<keyword evidence="1" id="KW-1015">Disulfide bond</keyword>
<feature type="repeat" description="TNFR-Cys" evidence="1">
    <location>
        <begin position="1"/>
        <end position="40"/>
    </location>
</feature>
<dbReference type="PROSITE" id="PS50050">
    <property type="entry name" value="TNFR_NGFR_2"/>
    <property type="match status" value="1"/>
</dbReference>
<evidence type="ECO:0000259" key="4">
    <source>
        <dbReference type="PROSITE" id="PS50050"/>
    </source>
</evidence>
<reference evidence="5" key="1">
    <citation type="journal article" date="2023" name="Science">
        <title>Genome structures resolve the early diversification of teleost fishes.</title>
        <authorList>
            <person name="Parey E."/>
            <person name="Louis A."/>
            <person name="Montfort J."/>
            <person name="Bouchez O."/>
            <person name="Roques C."/>
            <person name="Iampietro C."/>
            <person name="Lluch J."/>
            <person name="Castinel A."/>
            <person name="Donnadieu C."/>
            <person name="Desvignes T."/>
            <person name="Floi Bucao C."/>
            <person name="Jouanno E."/>
            <person name="Wen M."/>
            <person name="Mejri S."/>
            <person name="Dirks R."/>
            <person name="Jansen H."/>
            <person name="Henkel C."/>
            <person name="Chen W.J."/>
            <person name="Zahm M."/>
            <person name="Cabau C."/>
            <person name="Klopp C."/>
            <person name="Thompson A.W."/>
            <person name="Robinson-Rechavi M."/>
            <person name="Braasch I."/>
            <person name="Lecointre G."/>
            <person name="Bobe J."/>
            <person name="Postlethwait J.H."/>
            <person name="Berthelot C."/>
            <person name="Roest Crollius H."/>
            <person name="Guiguen Y."/>
        </authorList>
    </citation>
    <scope>NUCLEOTIDE SEQUENCE</scope>
    <source>
        <strain evidence="5">WJC10195</strain>
    </source>
</reference>
<feature type="domain" description="TNFR-Cys" evidence="4">
    <location>
        <begin position="1"/>
        <end position="40"/>
    </location>
</feature>
<feature type="compositionally biased region" description="Polar residues" evidence="2">
    <location>
        <begin position="214"/>
        <end position="225"/>
    </location>
</feature>
<dbReference type="SUPFAM" id="SSF57586">
    <property type="entry name" value="TNF receptor-like"/>
    <property type="match status" value="1"/>
</dbReference>
<feature type="transmembrane region" description="Helical" evidence="3">
    <location>
        <begin position="87"/>
        <end position="111"/>
    </location>
</feature>
<proteinExistence type="predicted"/>
<dbReference type="PANTHER" id="PTHR46875:SF2">
    <property type="entry name" value="TUMOR NECROSIS FACTOR RECEPTOR SUPERFAMILY MEMBER 5-LIKE ISOFORM X1"/>
    <property type="match status" value="1"/>
</dbReference>
<dbReference type="EMBL" id="JAINUF010000007">
    <property type="protein sequence ID" value="KAJ8354958.1"/>
    <property type="molecule type" value="Genomic_DNA"/>
</dbReference>
<gene>
    <name evidence="5" type="ORF">SKAU_G00225250</name>
</gene>
<name>A0A9Q1FC46_SYNKA</name>
<dbReference type="InterPro" id="IPR001368">
    <property type="entry name" value="TNFR/NGFR_Cys_rich_reg"/>
</dbReference>
<feature type="region of interest" description="Disordered" evidence="2">
    <location>
        <begin position="187"/>
        <end position="233"/>
    </location>
</feature>
<keyword evidence="3" id="KW-0472">Membrane</keyword>
<protein>
    <recommendedName>
        <fullName evidence="4">TNFR-Cys domain-containing protein</fullName>
    </recommendedName>
</protein>
<accession>A0A9Q1FC46</accession>
<dbReference type="Proteomes" id="UP001152622">
    <property type="component" value="Chromosome 7"/>
</dbReference>
<dbReference type="SMART" id="SM00208">
    <property type="entry name" value="TNFR"/>
    <property type="match status" value="2"/>
</dbReference>
<keyword evidence="3" id="KW-0812">Transmembrane</keyword>
<dbReference type="GO" id="GO:0002768">
    <property type="term" value="P:immune response-regulating cell surface receptor signaling pathway"/>
    <property type="evidence" value="ECO:0007669"/>
    <property type="project" value="TreeGrafter"/>
</dbReference>
<dbReference type="InterPro" id="IPR052135">
    <property type="entry name" value="TNFRSF5"/>
</dbReference>
<dbReference type="GO" id="GO:0009897">
    <property type="term" value="C:external side of plasma membrane"/>
    <property type="evidence" value="ECO:0007669"/>
    <property type="project" value="TreeGrafter"/>
</dbReference>
<feature type="disulfide bond" evidence="1">
    <location>
        <begin position="22"/>
        <end position="40"/>
    </location>
</feature>
<organism evidence="5 6">
    <name type="scientific">Synaphobranchus kaupii</name>
    <name type="common">Kaup's arrowtooth eel</name>
    <dbReference type="NCBI Taxonomy" id="118154"/>
    <lineage>
        <taxon>Eukaryota</taxon>
        <taxon>Metazoa</taxon>
        <taxon>Chordata</taxon>
        <taxon>Craniata</taxon>
        <taxon>Vertebrata</taxon>
        <taxon>Euteleostomi</taxon>
        <taxon>Actinopterygii</taxon>
        <taxon>Neopterygii</taxon>
        <taxon>Teleostei</taxon>
        <taxon>Anguilliformes</taxon>
        <taxon>Synaphobranchidae</taxon>
        <taxon>Synaphobranchus</taxon>
    </lineage>
</organism>
<dbReference type="AlphaFoldDB" id="A0A9Q1FC46"/>
<evidence type="ECO:0000313" key="6">
    <source>
        <dbReference type="Proteomes" id="UP001152622"/>
    </source>
</evidence>
<feature type="compositionally biased region" description="Basic and acidic residues" evidence="2">
    <location>
        <begin position="201"/>
        <end position="212"/>
    </location>
</feature>
<comment type="caution">
    <text evidence="1">Lacks conserved residue(s) required for the propagation of feature annotation.</text>
</comment>
<keyword evidence="6" id="KW-1185">Reference proteome</keyword>
<evidence type="ECO:0000256" key="2">
    <source>
        <dbReference type="SAM" id="MobiDB-lite"/>
    </source>
</evidence>
<dbReference type="PANTHER" id="PTHR46875">
    <property type="entry name" value="TUMOR NECROSIS FACTOR RECEPTOR SUPERFAMILY MEMBER 5"/>
    <property type="match status" value="1"/>
</dbReference>
<dbReference type="Gene3D" id="2.10.50.10">
    <property type="entry name" value="Tumor Necrosis Factor Receptor, subunit A, domain 2"/>
    <property type="match status" value="1"/>
</dbReference>
<evidence type="ECO:0000256" key="1">
    <source>
        <dbReference type="PROSITE-ProRule" id="PRU00206"/>
    </source>
</evidence>
<evidence type="ECO:0000313" key="5">
    <source>
        <dbReference type="EMBL" id="KAJ8354958.1"/>
    </source>
</evidence>
<keyword evidence="3" id="KW-1133">Transmembrane helix</keyword>
<dbReference type="GO" id="GO:0035631">
    <property type="term" value="C:CD40 receptor complex"/>
    <property type="evidence" value="ECO:0007669"/>
    <property type="project" value="TreeGrafter"/>
</dbReference>
<comment type="caution">
    <text evidence="5">The sequence shown here is derived from an EMBL/GenBank/DDBJ whole genome shotgun (WGS) entry which is preliminary data.</text>
</comment>
<evidence type="ECO:0000256" key="3">
    <source>
        <dbReference type="SAM" id="Phobius"/>
    </source>
</evidence>
<dbReference type="OrthoDB" id="9950067at2759"/>